<dbReference type="EMBL" id="JAQQPM010000001">
    <property type="protein sequence ID" value="KAK2067952.1"/>
    <property type="molecule type" value="Genomic_DNA"/>
</dbReference>
<evidence type="ECO:0000313" key="3">
    <source>
        <dbReference type="Proteomes" id="UP001217918"/>
    </source>
</evidence>
<reference evidence="2" key="1">
    <citation type="journal article" date="2023" name="Mol. Plant Microbe Interact.">
        <title>Elucidating the Obligate Nature and Biological Capacity of an Invasive Fungal Corn Pathogen.</title>
        <authorList>
            <person name="MacCready J.S."/>
            <person name="Roggenkamp E.M."/>
            <person name="Gdanetz K."/>
            <person name="Chilvers M.I."/>
        </authorList>
    </citation>
    <scope>NUCLEOTIDE SEQUENCE</scope>
    <source>
        <strain evidence="2">PM02</strain>
    </source>
</reference>
<accession>A0AAD9M9E2</accession>
<keyword evidence="3" id="KW-1185">Reference proteome</keyword>
<dbReference type="Proteomes" id="UP001217918">
    <property type="component" value="Unassembled WGS sequence"/>
</dbReference>
<feature type="region of interest" description="Disordered" evidence="1">
    <location>
        <begin position="214"/>
        <end position="233"/>
    </location>
</feature>
<gene>
    <name evidence="2" type="ORF">P8C59_001651</name>
</gene>
<evidence type="ECO:0000313" key="2">
    <source>
        <dbReference type="EMBL" id="KAK2067952.1"/>
    </source>
</evidence>
<comment type="caution">
    <text evidence="2">The sequence shown here is derived from an EMBL/GenBank/DDBJ whole genome shotgun (WGS) entry which is preliminary data.</text>
</comment>
<proteinExistence type="predicted"/>
<protein>
    <submittedName>
        <fullName evidence="2">Uncharacterized protein</fullName>
    </submittedName>
</protein>
<organism evidence="2 3">
    <name type="scientific">Phyllachora maydis</name>
    <dbReference type="NCBI Taxonomy" id="1825666"/>
    <lineage>
        <taxon>Eukaryota</taxon>
        <taxon>Fungi</taxon>
        <taxon>Dikarya</taxon>
        <taxon>Ascomycota</taxon>
        <taxon>Pezizomycotina</taxon>
        <taxon>Sordariomycetes</taxon>
        <taxon>Sordariomycetidae</taxon>
        <taxon>Phyllachorales</taxon>
        <taxon>Phyllachoraceae</taxon>
        <taxon>Phyllachora</taxon>
    </lineage>
</organism>
<dbReference type="AlphaFoldDB" id="A0AAD9M9E2"/>
<name>A0AAD9M9E2_9PEZI</name>
<sequence>MYLKGKEPCLGPAVNSATSNLDPPIDTGSKEGLKDTITSNIVNELSKKAYTIPDDRISNFLENPNISNTYSNSDQGVLLILLRNGLSSSPRAAISVRYYDSGGCLIKNTLYRGDGRYIAILDFKKSGFFLNVKGSSKPILYANSAFPLGLTSYNTTKSIELQRNKIVVEIPSNSIRKEDYRPIIEDTIVSEAIEPNKRYKLRNYLAKGTTLEAAGPSLRGKRPSRPVEPLATT</sequence>
<evidence type="ECO:0000256" key="1">
    <source>
        <dbReference type="SAM" id="MobiDB-lite"/>
    </source>
</evidence>